<dbReference type="InterPro" id="IPR045396">
    <property type="entry name" value="DUF6517"/>
</dbReference>
<keyword evidence="2" id="KW-1185">Reference proteome</keyword>
<dbReference type="AlphaFoldDB" id="A0A6B0TAS4"/>
<evidence type="ECO:0000313" key="2">
    <source>
        <dbReference type="Proteomes" id="UP000466535"/>
    </source>
</evidence>
<sequence length="225" mass="23803">MTGTNGGRRRSRRGYLAATGAAAIAGIAGCLDVITGGAAEFEANPSRVPQSVLDETGYELDGVSDREITRTFEAGGESRDVVVTNKLAEHHKSISVPTAGLDGADAAVFTALTTPQVNVLGRNFNPVEDMSAQELAQMVQQQYDMAAAPSEEDEQTVTINGEQTPLVRFRADARFQGNPIELFIHISEAVELGDDFVVVFGGYPTVLSGEGENIVQMAEAVEQGG</sequence>
<organism evidence="1 2">
    <name type="scientific">Halovenus carboxidivorans</name>
    <dbReference type="NCBI Taxonomy" id="2692199"/>
    <lineage>
        <taxon>Archaea</taxon>
        <taxon>Methanobacteriati</taxon>
        <taxon>Methanobacteriota</taxon>
        <taxon>Stenosarchaea group</taxon>
        <taxon>Halobacteria</taxon>
        <taxon>Halobacteriales</taxon>
        <taxon>Haloarculaceae</taxon>
        <taxon>Halovenus</taxon>
    </lineage>
</organism>
<dbReference type="OrthoDB" id="205286at2157"/>
<dbReference type="EMBL" id="WUUT01000001">
    <property type="protein sequence ID" value="MXR50279.1"/>
    <property type="molecule type" value="Genomic_DNA"/>
</dbReference>
<name>A0A6B0TAS4_9EURY</name>
<dbReference type="RefSeq" id="WP_159762427.1">
    <property type="nucleotide sequence ID" value="NZ_WUUT01000001.1"/>
</dbReference>
<accession>A0A6B0TAS4</accession>
<reference evidence="1 2" key="1">
    <citation type="submission" date="2019-12" db="EMBL/GenBank/DDBJ databases">
        <title>Isolation and characterization of three novel carbon monoxide-oxidizing members of Halobacteria from salione crusts and soils.</title>
        <authorList>
            <person name="Myers M.R."/>
            <person name="King G.M."/>
        </authorList>
    </citation>
    <scope>NUCLEOTIDE SEQUENCE [LARGE SCALE GENOMIC DNA]</scope>
    <source>
        <strain evidence="1 2">WSH3</strain>
    </source>
</reference>
<dbReference type="Pfam" id="PF20127">
    <property type="entry name" value="DUF6517"/>
    <property type="match status" value="1"/>
</dbReference>
<gene>
    <name evidence="1" type="ORF">GRX03_01465</name>
</gene>
<protein>
    <submittedName>
        <fullName evidence="1">Uncharacterized protein</fullName>
    </submittedName>
</protein>
<proteinExistence type="predicted"/>
<dbReference type="Proteomes" id="UP000466535">
    <property type="component" value="Unassembled WGS sequence"/>
</dbReference>
<comment type="caution">
    <text evidence="1">The sequence shown here is derived from an EMBL/GenBank/DDBJ whole genome shotgun (WGS) entry which is preliminary data.</text>
</comment>
<evidence type="ECO:0000313" key="1">
    <source>
        <dbReference type="EMBL" id="MXR50279.1"/>
    </source>
</evidence>